<dbReference type="PROSITE" id="PS50043">
    <property type="entry name" value="HTH_LUXR_2"/>
    <property type="match status" value="1"/>
</dbReference>
<protein>
    <submittedName>
        <fullName evidence="6">LuxR C-terminal-related transcriptional regulator</fullName>
    </submittedName>
</protein>
<dbReference type="Gene3D" id="3.30.450.40">
    <property type="match status" value="1"/>
</dbReference>
<reference evidence="7" key="1">
    <citation type="journal article" date="2019" name="Int. J. Syst. Evol. Microbiol.">
        <title>The Global Catalogue of Microorganisms (GCM) 10K type strain sequencing project: providing services to taxonomists for standard genome sequencing and annotation.</title>
        <authorList>
            <consortium name="The Broad Institute Genomics Platform"/>
            <consortium name="The Broad Institute Genome Sequencing Center for Infectious Disease"/>
            <person name="Wu L."/>
            <person name="Ma J."/>
        </authorList>
    </citation>
    <scope>NUCLEOTIDE SEQUENCE [LARGE SCALE GENOMIC DNA]</scope>
    <source>
        <strain evidence="7">CCM 8749</strain>
    </source>
</reference>
<dbReference type="SUPFAM" id="SSF55781">
    <property type="entry name" value="GAF domain-like"/>
    <property type="match status" value="1"/>
</dbReference>
<evidence type="ECO:0000256" key="1">
    <source>
        <dbReference type="ARBA" id="ARBA00023015"/>
    </source>
</evidence>
<dbReference type="Pfam" id="PF00069">
    <property type="entry name" value="Pkinase"/>
    <property type="match status" value="1"/>
</dbReference>
<sequence>MLTLPGFQFHDVIYEDPYILVCYAYSENTGNRTLLKLVKESNRTMIENAKIMNEYTIASGLQMEGILRPEQPIVHGHTMALQYQPINGVTLRRYYTTQFSSIDAFFTLAIRISKLLVELHESNVVHLNLRPDTILIQPETMRVYLSGFGYATSLTYGGRPRTQMTLLEACPPYMSPEQTGRMEHTVDHRADLYSLGVTFFEWLTGSLPYSAADALGWSHAHMAEDPRWSLLDTALPLRLQNILRRLLAKDPDVRYPQADALLTDLVFALEEVTTFRYEGQEGKTEQRSDHSFKAETSDQAAHIHEAASMEGETLQKLVPLPASSANAEPNSNYPHMLDLAAMVRSSQLFVKETSHRVMIQDMMKLVMLTAGADQAWFIMNPSHEPRVEWMKEVRQGRWTAEPVNVLLRTCPRSARRVVQECLRSQQMLRTSRKTKAVSLSDKHPSEGKVSMLALPLIKDGEVKGCLLLSNRFIAKAFIPERLSTLQQLASQALFIATYTGMPSGLTSSHQTAELLPHLIELTSREKAVLQWIAKGLTNKEIAEQMSITSETVKAHLKNIYRKLKVDRRIKAAAAAHALGLLEEGDHP</sequence>
<feature type="domain" description="Protein kinase" evidence="4">
    <location>
        <begin position="7"/>
        <end position="267"/>
    </location>
</feature>
<dbReference type="Proteomes" id="UP001596250">
    <property type="component" value="Unassembled WGS sequence"/>
</dbReference>
<dbReference type="CDD" id="cd06170">
    <property type="entry name" value="LuxR_C_like"/>
    <property type="match status" value="1"/>
</dbReference>
<keyword evidence="1" id="KW-0805">Transcription regulation</keyword>
<dbReference type="InterPro" id="IPR000719">
    <property type="entry name" value="Prot_kinase_dom"/>
</dbReference>
<dbReference type="InterPro" id="IPR016032">
    <property type="entry name" value="Sig_transdc_resp-reg_C-effctor"/>
</dbReference>
<dbReference type="RefSeq" id="WP_379893292.1">
    <property type="nucleotide sequence ID" value="NZ_CBCSCT010000004.1"/>
</dbReference>
<keyword evidence="7" id="KW-1185">Reference proteome</keyword>
<dbReference type="EMBL" id="JBHSQV010000035">
    <property type="protein sequence ID" value="MFC5985988.1"/>
    <property type="molecule type" value="Genomic_DNA"/>
</dbReference>
<dbReference type="PANTHER" id="PTHR44688">
    <property type="entry name" value="DNA-BINDING TRANSCRIPTIONAL ACTIVATOR DEVR_DOSR"/>
    <property type="match status" value="1"/>
</dbReference>
<evidence type="ECO:0000256" key="3">
    <source>
        <dbReference type="ARBA" id="ARBA00023163"/>
    </source>
</evidence>
<dbReference type="InterPro" id="IPR036388">
    <property type="entry name" value="WH-like_DNA-bd_sf"/>
</dbReference>
<dbReference type="Gene3D" id="1.10.510.10">
    <property type="entry name" value="Transferase(Phosphotransferase) domain 1"/>
    <property type="match status" value="1"/>
</dbReference>
<dbReference type="SMART" id="SM00220">
    <property type="entry name" value="S_TKc"/>
    <property type="match status" value="1"/>
</dbReference>
<dbReference type="Gene3D" id="1.10.10.10">
    <property type="entry name" value="Winged helix-like DNA-binding domain superfamily/Winged helix DNA-binding domain"/>
    <property type="match status" value="1"/>
</dbReference>
<dbReference type="PANTHER" id="PTHR44688:SF16">
    <property type="entry name" value="DNA-BINDING TRANSCRIPTIONAL ACTIVATOR DEVR_DOSR"/>
    <property type="match status" value="1"/>
</dbReference>
<accession>A0ABW1ILP8</accession>
<evidence type="ECO:0000313" key="7">
    <source>
        <dbReference type="Proteomes" id="UP001596250"/>
    </source>
</evidence>
<evidence type="ECO:0000259" key="4">
    <source>
        <dbReference type="PROSITE" id="PS50011"/>
    </source>
</evidence>
<dbReference type="Pfam" id="PF00196">
    <property type="entry name" value="GerE"/>
    <property type="match status" value="1"/>
</dbReference>
<name>A0ABW1ILP8_9BACL</name>
<evidence type="ECO:0000313" key="6">
    <source>
        <dbReference type="EMBL" id="MFC5985988.1"/>
    </source>
</evidence>
<dbReference type="InterPro" id="IPR000792">
    <property type="entry name" value="Tscrpt_reg_LuxR_C"/>
</dbReference>
<keyword evidence="3" id="KW-0804">Transcription</keyword>
<dbReference type="PRINTS" id="PR00038">
    <property type="entry name" value="HTHLUXR"/>
</dbReference>
<feature type="domain" description="HTH luxR-type" evidence="5">
    <location>
        <begin position="514"/>
        <end position="579"/>
    </location>
</feature>
<dbReference type="PROSITE" id="PS50011">
    <property type="entry name" value="PROTEIN_KINASE_DOM"/>
    <property type="match status" value="1"/>
</dbReference>
<organism evidence="6 7">
    <name type="scientific">Marinicrinis lubricantis</name>
    <dbReference type="NCBI Taxonomy" id="2086470"/>
    <lineage>
        <taxon>Bacteria</taxon>
        <taxon>Bacillati</taxon>
        <taxon>Bacillota</taxon>
        <taxon>Bacilli</taxon>
        <taxon>Bacillales</taxon>
        <taxon>Paenibacillaceae</taxon>
    </lineage>
</organism>
<proteinExistence type="predicted"/>
<evidence type="ECO:0000259" key="5">
    <source>
        <dbReference type="PROSITE" id="PS50043"/>
    </source>
</evidence>
<gene>
    <name evidence="6" type="ORF">ACFPXP_06030</name>
</gene>
<dbReference type="SUPFAM" id="SSF46894">
    <property type="entry name" value="C-terminal effector domain of the bipartite response regulators"/>
    <property type="match status" value="1"/>
</dbReference>
<dbReference type="InterPro" id="IPR003018">
    <property type="entry name" value="GAF"/>
</dbReference>
<dbReference type="InterPro" id="IPR011009">
    <property type="entry name" value="Kinase-like_dom_sf"/>
</dbReference>
<dbReference type="PROSITE" id="PS00622">
    <property type="entry name" value="HTH_LUXR_1"/>
    <property type="match status" value="1"/>
</dbReference>
<dbReference type="InterPro" id="IPR029016">
    <property type="entry name" value="GAF-like_dom_sf"/>
</dbReference>
<comment type="caution">
    <text evidence="6">The sequence shown here is derived from an EMBL/GenBank/DDBJ whole genome shotgun (WGS) entry which is preliminary data.</text>
</comment>
<dbReference type="Pfam" id="PF01590">
    <property type="entry name" value="GAF"/>
    <property type="match status" value="1"/>
</dbReference>
<evidence type="ECO:0000256" key="2">
    <source>
        <dbReference type="ARBA" id="ARBA00023125"/>
    </source>
</evidence>
<dbReference type="SMART" id="SM00421">
    <property type="entry name" value="HTH_LUXR"/>
    <property type="match status" value="1"/>
</dbReference>
<keyword evidence="2" id="KW-0238">DNA-binding</keyword>
<dbReference type="SUPFAM" id="SSF56112">
    <property type="entry name" value="Protein kinase-like (PK-like)"/>
    <property type="match status" value="1"/>
</dbReference>